<dbReference type="EMBL" id="CP114040">
    <property type="protein sequence ID" value="WAS93448.1"/>
    <property type="molecule type" value="Genomic_DNA"/>
</dbReference>
<feature type="chain" id="PRO_5047391134" evidence="2">
    <location>
        <begin position="20"/>
        <end position="113"/>
    </location>
</feature>
<evidence type="ECO:0000256" key="2">
    <source>
        <dbReference type="SAM" id="SignalP"/>
    </source>
</evidence>
<sequence>MHALLMSLLLSLAPSCGHAATSATPAGGSAPTAAATPPREAAAKPKISLEAAQATALKQVPGTVIDSELEREHGRWIYSIEIQPTDRAQPRKEVEVDGDTGSVILVEAEDYDD</sequence>
<evidence type="ECO:0000313" key="4">
    <source>
        <dbReference type="EMBL" id="WAS93448.1"/>
    </source>
</evidence>
<gene>
    <name evidence="4" type="ORF">O0S08_45520</name>
</gene>
<dbReference type="Pfam" id="PF03413">
    <property type="entry name" value="PepSY"/>
    <property type="match status" value="1"/>
</dbReference>
<keyword evidence="2" id="KW-0732">Signal</keyword>
<dbReference type="InterPro" id="IPR025711">
    <property type="entry name" value="PepSY"/>
</dbReference>
<dbReference type="RefSeq" id="WP_269035782.1">
    <property type="nucleotide sequence ID" value="NZ_CP114040.1"/>
</dbReference>
<feature type="compositionally biased region" description="Low complexity" evidence="1">
    <location>
        <begin position="19"/>
        <end position="40"/>
    </location>
</feature>
<accession>A0ABY7H2F9</accession>
<dbReference type="Proteomes" id="UP001164459">
    <property type="component" value="Chromosome"/>
</dbReference>
<dbReference type="Gene3D" id="3.10.450.40">
    <property type="match status" value="1"/>
</dbReference>
<evidence type="ECO:0000259" key="3">
    <source>
        <dbReference type="Pfam" id="PF03413"/>
    </source>
</evidence>
<feature type="region of interest" description="Disordered" evidence="1">
    <location>
        <begin position="17"/>
        <end position="43"/>
    </location>
</feature>
<protein>
    <submittedName>
        <fullName evidence="4">PepSY domain-containing protein</fullName>
    </submittedName>
</protein>
<reference evidence="4" key="1">
    <citation type="submission" date="2022-11" db="EMBL/GenBank/DDBJ databases">
        <title>Minimal conservation of predation-associated metabolite biosynthetic gene clusters underscores biosynthetic potential of Myxococcota including descriptions for ten novel species: Archangium lansinium sp. nov., Myxococcus landrumus sp. nov., Nannocystis bai.</title>
        <authorList>
            <person name="Ahearne A."/>
            <person name="Stevens C."/>
            <person name="Dowd S."/>
        </authorList>
    </citation>
    <scope>NUCLEOTIDE SEQUENCE</scope>
    <source>
        <strain evidence="4">Fl3</strain>
    </source>
</reference>
<feature type="domain" description="PepSY" evidence="3">
    <location>
        <begin position="46"/>
        <end position="106"/>
    </location>
</feature>
<keyword evidence="5" id="KW-1185">Reference proteome</keyword>
<evidence type="ECO:0000256" key="1">
    <source>
        <dbReference type="SAM" id="MobiDB-lite"/>
    </source>
</evidence>
<proteinExistence type="predicted"/>
<evidence type="ECO:0000313" key="5">
    <source>
        <dbReference type="Proteomes" id="UP001164459"/>
    </source>
</evidence>
<organism evidence="4 5">
    <name type="scientific">Nannocystis punicea</name>
    <dbReference type="NCBI Taxonomy" id="2995304"/>
    <lineage>
        <taxon>Bacteria</taxon>
        <taxon>Pseudomonadati</taxon>
        <taxon>Myxococcota</taxon>
        <taxon>Polyangia</taxon>
        <taxon>Nannocystales</taxon>
        <taxon>Nannocystaceae</taxon>
        <taxon>Nannocystis</taxon>
    </lineage>
</organism>
<name>A0ABY7H2F9_9BACT</name>
<feature type="signal peptide" evidence="2">
    <location>
        <begin position="1"/>
        <end position="19"/>
    </location>
</feature>